<dbReference type="PROSITE" id="PS51421">
    <property type="entry name" value="RAS"/>
    <property type="match status" value="1"/>
</dbReference>
<keyword evidence="3" id="KW-0378">Hydrolase</keyword>
<dbReference type="InterPro" id="IPR051065">
    <property type="entry name" value="Ras-related_GTPase"/>
</dbReference>
<dbReference type="EMBL" id="JH817875">
    <property type="protein sequence ID" value="EKC28278.1"/>
    <property type="molecule type" value="Genomic_DNA"/>
</dbReference>
<comment type="similarity">
    <text evidence="1">Belongs to the small GTPase superfamily. Ras family.</text>
</comment>
<dbReference type="Proteomes" id="UP000005408">
    <property type="component" value="Unassembled WGS sequence"/>
</dbReference>
<evidence type="ECO:0000313" key="6">
    <source>
        <dbReference type="EnsemblMetazoa" id="G17856.11:cds"/>
    </source>
</evidence>
<organism evidence="5">
    <name type="scientific">Magallana gigas</name>
    <name type="common">Pacific oyster</name>
    <name type="synonym">Crassostrea gigas</name>
    <dbReference type="NCBI Taxonomy" id="29159"/>
    <lineage>
        <taxon>Eukaryota</taxon>
        <taxon>Metazoa</taxon>
        <taxon>Spiralia</taxon>
        <taxon>Lophotrochozoa</taxon>
        <taxon>Mollusca</taxon>
        <taxon>Bivalvia</taxon>
        <taxon>Autobranchia</taxon>
        <taxon>Pteriomorphia</taxon>
        <taxon>Ostreida</taxon>
        <taxon>Ostreoidea</taxon>
        <taxon>Ostreidae</taxon>
        <taxon>Magallana</taxon>
    </lineage>
</organism>
<dbReference type="GO" id="GO:0005525">
    <property type="term" value="F:GTP binding"/>
    <property type="evidence" value="ECO:0007669"/>
    <property type="project" value="InterPro"/>
</dbReference>
<evidence type="ECO:0000256" key="3">
    <source>
        <dbReference type="ARBA" id="ARBA00022801"/>
    </source>
</evidence>
<dbReference type="InterPro" id="IPR027417">
    <property type="entry name" value="P-loop_NTPase"/>
</dbReference>
<dbReference type="EnsemblMetazoa" id="G17856.2">
    <property type="protein sequence ID" value="G17856.2:cds"/>
    <property type="gene ID" value="G17856"/>
</dbReference>
<sequence length="221" mass="24913">MTSSLRVVVLGAEKTGKSAVTVRFLTKRFIGEYNSNIDLLYKSCIKQEDYLTDIEILDTCSKKSNGTSPSAETQMNWADAFVIVYSICDTCSFERAKSLLDTIGKVRSNSYIPVLLLGNKTDLEHRRTVGVEEGHQVALEYNCQYYEVSAAENYVTINIAFQALLRDAKMNQQQKSMLKRRRTSLVNVSKKLGAMFSGKKDCAEFDKRRTSMDVNSPLKLT</sequence>
<dbReference type="InterPro" id="IPR001806">
    <property type="entry name" value="Small_GTPase"/>
</dbReference>
<dbReference type="EnsemblMetazoa" id="G17856.4">
    <property type="protein sequence ID" value="G17856.4:cds"/>
    <property type="gene ID" value="G17856"/>
</dbReference>
<dbReference type="Pfam" id="PF00071">
    <property type="entry name" value="Ras"/>
    <property type="match status" value="1"/>
</dbReference>
<dbReference type="AlphaFoldDB" id="K1Q2X0"/>
<dbReference type="SMART" id="SM00173">
    <property type="entry name" value="RAS"/>
    <property type="match status" value="1"/>
</dbReference>
<dbReference type="PROSITE" id="PS51419">
    <property type="entry name" value="RAB"/>
    <property type="match status" value="1"/>
</dbReference>
<evidence type="ECO:0000256" key="2">
    <source>
        <dbReference type="ARBA" id="ARBA00011984"/>
    </source>
</evidence>
<dbReference type="EnsemblMetazoa" id="G17856.6">
    <property type="protein sequence ID" value="G17856.6:cds"/>
    <property type="gene ID" value="G17856"/>
</dbReference>
<protein>
    <recommendedName>
        <fullName evidence="2">small monomeric GTPase</fullName>
        <ecNumber evidence="2">3.6.5.2</ecNumber>
    </recommendedName>
</protein>
<dbReference type="GO" id="GO:0003925">
    <property type="term" value="F:G protein activity"/>
    <property type="evidence" value="ECO:0007669"/>
    <property type="project" value="UniProtKB-EC"/>
</dbReference>
<dbReference type="EnsemblMetazoa" id="G17856.3">
    <property type="protein sequence ID" value="G17856.3:cds"/>
    <property type="gene ID" value="G17856"/>
</dbReference>
<dbReference type="EnsemblMetazoa" id="G17856.11">
    <property type="protein sequence ID" value="G17856.11:cds"/>
    <property type="gene ID" value="G17856"/>
</dbReference>
<dbReference type="PANTHER" id="PTHR45704">
    <property type="entry name" value="RAS-LIKE FAMILY MEMBER 11"/>
    <property type="match status" value="1"/>
</dbReference>
<accession>K1Q2X0</accession>
<evidence type="ECO:0000256" key="1">
    <source>
        <dbReference type="ARBA" id="ARBA00008344"/>
    </source>
</evidence>
<comment type="catalytic activity">
    <reaction evidence="4">
        <text>GTP + H2O = GDP + phosphate + H(+)</text>
        <dbReference type="Rhea" id="RHEA:19669"/>
        <dbReference type="ChEBI" id="CHEBI:15377"/>
        <dbReference type="ChEBI" id="CHEBI:15378"/>
        <dbReference type="ChEBI" id="CHEBI:37565"/>
        <dbReference type="ChEBI" id="CHEBI:43474"/>
        <dbReference type="ChEBI" id="CHEBI:58189"/>
        <dbReference type="EC" id="3.6.5.2"/>
    </reaction>
</comment>
<dbReference type="EnsemblMetazoa" id="G17856.8">
    <property type="protein sequence ID" value="G17856.8:cds"/>
    <property type="gene ID" value="G17856"/>
</dbReference>
<evidence type="ECO:0000256" key="4">
    <source>
        <dbReference type="ARBA" id="ARBA00048098"/>
    </source>
</evidence>
<dbReference type="SMART" id="SM00175">
    <property type="entry name" value="RAB"/>
    <property type="match status" value="1"/>
</dbReference>
<dbReference type="Gene3D" id="3.40.50.300">
    <property type="entry name" value="P-loop containing nucleotide triphosphate hydrolases"/>
    <property type="match status" value="1"/>
</dbReference>
<dbReference type="HOGENOM" id="CLU_041217_9_7_1"/>
<proteinExistence type="inferred from homology"/>
<dbReference type="SUPFAM" id="SSF52540">
    <property type="entry name" value="P-loop containing nucleoside triphosphate hydrolases"/>
    <property type="match status" value="1"/>
</dbReference>
<name>K1Q2X0_MAGGI</name>
<evidence type="ECO:0000313" key="5">
    <source>
        <dbReference type="EMBL" id="EKC28278.1"/>
    </source>
</evidence>
<dbReference type="EC" id="3.6.5.2" evidence="2"/>
<dbReference type="SMART" id="SM00174">
    <property type="entry name" value="RHO"/>
    <property type="match status" value="1"/>
</dbReference>
<reference evidence="6" key="2">
    <citation type="submission" date="2022-08" db="UniProtKB">
        <authorList>
            <consortium name="EnsemblMetazoa"/>
        </authorList>
    </citation>
    <scope>IDENTIFICATION</scope>
    <source>
        <strain evidence="6">05x7-T-G4-1.051#20</strain>
    </source>
</reference>
<dbReference type="PRINTS" id="PR00449">
    <property type="entry name" value="RASTRNSFRMNG"/>
</dbReference>
<gene>
    <name evidence="5" type="ORF">CGI_10016305</name>
</gene>
<dbReference type="EnsemblMetazoa" id="G17856.5">
    <property type="protein sequence ID" value="G17856.5:cds"/>
    <property type="gene ID" value="G17856"/>
</dbReference>
<reference evidence="5" key="1">
    <citation type="journal article" date="2012" name="Nature">
        <title>The oyster genome reveals stress adaptation and complexity of shell formation.</title>
        <authorList>
            <person name="Zhang G."/>
            <person name="Fang X."/>
            <person name="Guo X."/>
            <person name="Li L."/>
            <person name="Luo R."/>
            <person name="Xu F."/>
            <person name="Yang P."/>
            <person name="Zhang L."/>
            <person name="Wang X."/>
            <person name="Qi H."/>
            <person name="Xiong Z."/>
            <person name="Que H."/>
            <person name="Xie Y."/>
            <person name="Holland P.W."/>
            <person name="Paps J."/>
            <person name="Zhu Y."/>
            <person name="Wu F."/>
            <person name="Chen Y."/>
            <person name="Wang J."/>
            <person name="Peng C."/>
            <person name="Meng J."/>
            <person name="Yang L."/>
            <person name="Liu J."/>
            <person name="Wen B."/>
            <person name="Zhang N."/>
            <person name="Huang Z."/>
            <person name="Zhu Q."/>
            <person name="Feng Y."/>
            <person name="Mount A."/>
            <person name="Hedgecock D."/>
            <person name="Xu Z."/>
            <person name="Liu Y."/>
            <person name="Domazet-Loso T."/>
            <person name="Du Y."/>
            <person name="Sun X."/>
            <person name="Zhang S."/>
            <person name="Liu B."/>
            <person name="Cheng P."/>
            <person name="Jiang X."/>
            <person name="Li J."/>
            <person name="Fan D."/>
            <person name="Wang W."/>
            <person name="Fu W."/>
            <person name="Wang T."/>
            <person name="Wang B."/>
            <person name="Zhang J."/>
            <person name="Peng Z."/>
            <person name="Li Y."/>
            <person name="Li N."/>
            <person name="Wang J."/>
            <person name="Chen M."/>
            <person name="He Y."/>
            <person name="Tan F."/>
            <person name="Song X."/>
            <person name="Zheng Q."/>
            <person name="Huang R."/>
            <person name="Yang H."/>
            <person name="Du X."/>
            <person name="Chen L."/>
            <person name="Yang M."/>
            <person name="Gaffney P.M."/>
            <person name="Wang S."/>
            <person name="Luo L."/>
            <person name="She Z."/>
            <person name="Ming Y."/>
            <person name="Huang W."/>
            <person name="Zhang S."/>
            <person name="Huang B."/>
            <person name="Zhang Y."/>
            <person name="Qu T."/>
            <person name="Ni P."/>
            <person name="Miao G."/>
            <person name="Wang J."/>
            <person name="Wang Q."/>
            <person name="Steinberg C.E."/>
            <person name="Wang H."/>
            <person name="Li N."/>
            <person name="Qian L."/>
            <person name="Zhang G."/>
            <person name="Li Y."/>
            <person name="Yang H."/>
            <person name="Liu X."/>
            <person name="Wang J."/>
            <person name="Yin Y."/>
            <person name="Wang J."/>
        </authorList>
    </citation>
    <scope>NUCLEOTIDE SEQUENCE [LARGE SCALE GENOMIC DNA]</scope>
    <source>
        <strain evidence="5">05x7-T-G4-1.051#20</strain>
    </source>
</reference>
<evidence type="ECO:0000313" key="7">
    <source>
        <dbReference type="Proteomes" id="UP000005408"/>
    </source>
</evidence>
<keyword evidence="7" id="KW-1185">Reference proteome</keyword>